<dbReference type="AlphaFoldDB" id="A0A101RNG1"/>
<reference evidence="2 3" key="1">
    <citation type="submission" date="2015-10" db="EMBL/GenBank/DDBJ databases">
        <title>Draft genome sequence of Streptomyces canus DSM 40017, type strain for the species Streptomyces canus.</title>
        <authorList>
            <person name="Ruckert C."/>
            <person name="Winkler A."/>
            <person name="Kalinowski J."/>
            <person name="Kampfer P."/>
            <person name="Glaeser S."/>
        </authorList>
    </citation>
    <scope>NUCLEOTIDE SEQUENCE [LARGE SCALE GENOMIC DNA]</scope>
    <source>
        <strain evidence="2 3">DSM 40017</strain>
    </source>
</reference>
<organism evidence="2 3">
    <name type="scientific">Streptomyces canus</name>
    <dbReference type="NCBI Taxonomy" id="58343"/>
    <lineage>
        <taxon>Bacteria</taxon>
        <taxon>Bacillati</taxon>
        <taxon>Actinomycetota</taxon>
        <taxon>Actinomycetes</taxon>
        <taxon>Kitasatosporales</taxon>
        <taxon>Streptomycetaceae</taxon>
        <taxon>Streptomyces</taxon>
        <taxon>Streptomyces aurantiacus group</taxon>
    </lineage>
</organism>
<name>A0A101RNG1_9ACTN</name>
<evidence type="ECO:0000256" key="1">
    <source>
        <dbReference type="SAM" id="MobiDB-lite"/>
    </source>
</evidence>
<gene>
    <name evidence="2" type="ORF">AQJ46_42120</name>
</gene>
<dbReference type="Proteomes" id="UP000053669">
    <property type="component" value="Unassembled WGS sequence"/>
</dbReference>
<feature type="region of interest" description="Disordered" evidence="1">
    <location>
        <begin position="113"/>
        <end position="141"/>
    </location>
</feature>
<evidence type="ECO:0000313" key="2">
    <source>
        <dbReference type="EMBL" id="KUN58872.1"/>
    </source>
</evidence>
<comment type="caution">
    <text evidence="2">The sequence shown here is derived from an EMBL/GenBank/DDBJ whole genome shotgun (WGS) entry which is preliminary data.</text>
</comment>
<dbReference type="EMBL" id="LMWU01000055">
    <property type="protein sequence ID" value="KUN58872.1"/>
    <property type="molecule type" value="Genomic_DNA"/>
</dbReference>
<proteinExistence type="predicted"/>
<sequence length="141" mass="15041">MRQPEPPDVIEELRTLLSFAVPLRSADLAYKLKSWGYSRAQAIAWLTSEAKRAGVSLGGRGDALQFSDRTPRTGRARDTVVRTADDFVSGIAAAGLLAQLEGRGGVTVFGDYYGAPSVPSGTEPPEPAEQSTPPNDGNHEK</sequence>
<dbReference type="RefSeq" id="WP_059210634.1">
    <property type="nucleotide sequence ID" value="NZ_KQ948674.1"/>
</dbReference>
<accession>A0A101RNG1</accession>
<evidence type="ECO:0000313" key="3">
    <source>
        <dbReference type="Proteomes" id="UP000053669"/>
    </source>
</evidence>
<protein>
    <submittedName>
        <fullName evidence="2">Uncharacterized protein</fullName>
    </submittedName>
</protein>